<proteinExistence type="predicted"/>
<sequence>VGICGSPMSPFCLVTVLRVLDGPVAYGACPQCWRKVVATSCRHCGCRGQPLQRYRVRLLLSEATSSRARIATVFGSVASASSCPSADYFKGRVFRATFKSRSIVYSKLSDLPDPIVAVEFQPIPEPVLPDNSSPLEEVGSPPCQKRADDKWVLTPRPELLTPLREPDRSIESQMSQLFFSPEISSCSGDMETQAASMVRELHESSDNENRTGLLGLPEPMCNNNEVDAICRKIQFL</sequence>
<dbReference type="InterPro" id="IPR012340">
    <property type="entry name" value="NA-bd_OB-fold"/>
</dbReference>
<evidence type="ECO:0000256" key="2">
    <source>
        <dbReference type="SAM" id="SignalP"/>
    </source>
</evidence>
<dbReference type="EMBL" id="CDSF01000001">
    <property type="protein sequence ID" value="CEO94235.1"/>
    <property type="molecule type" value="Genomic_DNA"/>
</dbReference>
<dbReference type="Proteomes" id="UP000039324">
    <property type="component" value="Unassembled WGS sequence"/>
</dbReference>
<dbReference type="AlphaFoldDB" id="A0A0G4IGK3"/>
<evidence type="ECO:0000313" key="3">
    <source>
        <dbReference type="EMBL" id="CEO94235.1"/>
    </source>
</evidence>
<feature type="region of interest" description="Disordered" evidence="1">
    <location>
        <begin position="128"/>
        <end position="147"/>
    </location>
</feature>
<evidence type="ECO:0000313" key="4">
    <source>
        <dbReference type="Proteomes" id="UP000039324"/>
    </source>
</evidence>
<evidence type="ECO:0008006" key="5">
    <source>
        <dbReference type="Google" id="ProtNLM"/>
    </source>
</evidence>
<reference evidence="3 4" key="1">
    <citation type="submission" date="2015-02" db="EMBL/GenBank/DDBJ databases">
        <authorList>
            <person name="Chooi Y.-H."/>
        </authorList>
    </citation>
    <scope>NUCLEOTIDE SEQUENCE [LARGE SCALE GENOMIC DNA]</scope>
    <source>
        <strain evidence="3">E3</strain>
    </source>
</reference>
<gene>
    <name evidence="3" type="ORF">PBRA_000020</name>
</gene>
<dbReference type="Gene3D" id="2.40.50.140">
    <property type="entry name" value="Nucleic acid-binding proteins"/>
    <property type="match status" value="1"/>
</dbReference>
<dbReference type="SUPFAM" id="SSF50249">
    <property type="entry name" value="Nucleic acid-binding proteins"/>
    <property type="match status" value="1"/>
</dbReference>
<evidence type="ECO:0000256" key="1">
    <source>
        <dbReference type="SAM" id="MobiDB-lite"/>
    </source>
</evidence>
<organism evidence="3 4">
    <name type="scientific">Plasmodiophora brassicae</name>
    <name type="common">Clubroot disease agent</name>
    <dbReference type="NCBI Taxonomy" id="37360"/>
    <lineage>
        <taxon>Eukaryota</taxon>
        <taxon>Sar</taxon>
        <taxon>Rhizaria</taxon>
        <taxon>Endomyxa</taxon>
        <taxon>Phytomyxea</taxon>
        <taxon>Plasmodiophorida</taxon>
        <taxon>Plasmodiophoridae</taxon>
        <taxon>Plasmodiophora</taxon>
    </lineage>
</organism>
<feature type="chain" id="PRO_5005192753" description="Replication factor A C-terminal domain-containing protein" evidence="2">
    <location>
        <begin position="28"/>
        <end position="236"/>
    </location>
</feature>
<keyword evidence="2" id="KW-0732">Signal</keyword>
<feature type="non-terminal residue" evidence="3">
    <location>
        <position position="1"/>
    </location>
</feature>
<name>A0A0G4IGK3_PLABS</name>
<feature type="signal peptide" evidence="2">
    <location>
        <begin position="1"/>
        <end position="27"/>
    </location>
</feature>
<accession>A0A0G4IGK3</accession>
<protein>
    <recommendedName>
        <fullName evidence="5">Replication factor A C-terminal domain-containing protein</fullName>
    </recommendedName>
</protein>
<keyword evidence="4" id="KW-1185">Reference proteome</keyword>